<dbReference type="EMBL" id="JBHTGL010000008">
    <property type="protein sequence ID" value="MFD0623021.1"/>
    <property type="molecule type" value="Genomic_DNA"/>
</dbReference>
<evidence type="ECO:0000313" key="1">
    <source>
        <dbReference type="EMBL" id="MFD0623021.1"/>
    </source>
</evidence>
<name>A0ABW2WNA1_9ACTN</name>
<evidence type="ECO:0000313" key="2">
    <source>
        <dbReference type="Proteomes" id="UP001596915"/>
    </source>
</evidence>
<reference evidence="2" key="1">
    <citation type="journal article" date="2019" name="Int. J. Syst. Evol. Microbiol.">
        <title>The Global Catalogue of Microorganisms (GCM) 10K type strain sequencing project: providing services to taxonomists for standard genome sequencing and annotation.</title>
        <authorList>
            <consortium name="The Broad Institute Genomics Platform"/>
            <consortium name="The Broad Institute Genome Sequencing Center for Infectious Disease"/>
            <person name="Wu L."/>
            <person name="Ma J."/>
        </authorList>
    </citation>
    <scope>NUCLEOTIDE SEQUENCE [LARGE SCALE GENOMIC DNA]</scope>
    <source>
        <strain evidence="2">JCM 12607</strain>
    </source>
</reference>
<comment type="caution">
    <text evidence="1">The sequence shown here is derived from an EMBL/GenBank/DDBJ whole genome shotgun (WGS) entry which is preliminary data.</text>
</comment>
<keyword evidence="2" id="KW-1185">Reference proteome</keyword>
<proteinExistence type="predicted"/>
<protein>
    <submittedName>
        <fullName evidence="1">Uncharacterized protein</fullName>
    </submittedName>
</protein>
<sequence>MNCFLAGAFGFTGCQVCPGRCEMIEGFAPYPVCRAGIEGLLDEPDSFFCVAGPVGAFAVACRDLVGDADGGGELSLDPPTWSGSDLLTGF</sequence>
<accession>A0ABW2WNA1</accession>
<gene>
    <name evidence="1" type="ORF">ACFQ2K_09570</name>
</gene>
<organism evidence="1 2">
    <name type="scientific">Streptomyces sanglieri</name>
    <dbReference type="NCBI Taxonomy" id="193460"/>
    <lineage>
        <taxon>Bacteria</taxon>
        <taxon>Bacillati</taxon>
        <taxon>Actinomycetota</taxon>
        <taxon>Actinomycetes</taxon>
        <taxon>Kitasatosporales</taxon>
        <taxon>Streptomycetaceae</taxon>
        <taxon>Streptomyces</taxon>
    </lineage>
</organism>
<dbReference type="Proteomes" id="UP001596915">
    <property type="component" value="Unassembled WGS sequence"/>
</dbReference>